<evidence type="ECO:0000313" key="3">
    <source>
        <dbReference type="Proteomes" id="UP000228568"/>
    </source>
</evidence>
<reference evidence="3" key="1">
    <citation type="submission" date="2017-09" db="EMBL/GenBank/DDBJ databases">
        <title>Depth-based differentiation of microbial function through sediment-hosted aquifers and enrichment of novel symbionts in the deep terrestrial subsurface.</title>
        <authorList>
            <person name="Probst A.J."/>
            <person name="Ladd B."/>
            <person name="Jarett J.K."/>
            <person name="Geller-Mcgrath D.E."/>
            <person name="Sieber C.M.K."/>
            <person name="Emerson J.B."/>
            <person name="Anantharaman K."/>
            <person name="Thomas B.C."/>
            <person name="Malmstrom R."/>
            <person name="Stieglmeier M."/>
            <person name="Klingl A."/>
            <person name="Woyke T."/>
            <person name="Ryan C.M."/>
            <person name="Banfield J.F."/>
        </authorList>
    </citation>
    <scope>NUCLEOTIDE SEQUENCE [LARGE SCALE GENOMIC DNA]</scope>
</reference>
<proteinExistence type="predicted"/>
<evidence type="ECO:0000256" key="1">
    <source>
        <dbReference type="SAM" id="Phobius"/>
    </source>
</evidence>
<keyword evidence="1" id="KW-1133">Transmembrane helix</keyword>
<organism evidence="2 3">
    <name type="scientific">Candidatus Magasanikbacteria bacterium CG_4_10_14_0_2_um_filter_37_12</name>
    <dbReference type="NCBI Taxonomy" id="1974637"/>
    <lineage>
        <taxon>Bacteria</taxon>
        <taxon>Candidatus Magasanikiibacteriota</taxon>
    </lineage>
</organism>
<name>A0A2M7V8C2_9BACT</name>
<gene>
    <name evidence="2" type="ORF">COX81_02025</name>
</gene>
<feature type="transmembrane region" description="Helical" evidence="1">
    <location>
        <begin position="60"/>
        <end position="83"/>
    </location>
</feature>
<comment type="caution">
    <text evidence="2">The sequence shown here is derived from an EMBL/GenBank/DDBJ whole genome shotgun (WGS) entry which is preliminary data.</text>
</comment>
<keyword evidence="1" id="KW-0812">Transmembrane</keyword>
<protein>
    <submittedName>
        <fullName evidence="2">DUF2304 domain-containing protein</fullName>
    </submittedName>
</protein>
<dbReference type="Pfam" id="PF10066">
    <property type="entry name" value="DUF2304"/>
    <property type="match status" value="1"/>
</dbReference>
<dbReference type="InterPro" id="IPR019277">
    <property type="entry name" value="DUF2304"/>
</dbReference>
<dbReference type="EMBL" id="PFPK01000022">
    <property type="protein sequence ID" value="PIZ95055.1"/>
    <property type="molecule type" value="Genomic_DNA"/>
</dbReference>
<accession>A0A2M7V8C2</accession>
<dbReference type="AlphaFoldDB" id="A0A2M7V8C2"/>
<sequence>MLAIFQILLVLFCIFAIVGVLKRKEDNLLGPKGALFWIFFWVAVAIVVVWPNIVQRLADYIGIGRGVDLVTYLSISAIFYLLFKLHVKMESLKRDFTKVIRQDSLDQLKKK</sequence>
<feature type="transmembrane region" description="Helical" evidence="1">
    <location>
        <begin position="34"/>
        <end position="54"/>
    </location>
</feature>
<keyword evidence="1" id="KW-0472">Membrane</keyword>
<evidence type="ECO:0000313" key="2">
    <source>
        <dbReference type="EMBL" id="PIZ95055.1"/>
    </source>
</evidence>
<dbReference type="Proteomes" id="UP000228568">
    <property type="component" value="Unassembled WGS sequence"/>
</dbReference>
<feature type="transmembrane region" description="Helical" evidence="1">
    <location>
        <begin position="6"/>
        <end position="22"/>
    </location>
</feature>